<evidence type="ECO:0000313" key="2">
    <source>
        <dbReference type="Proteomes" id="UP001195965"/>
    </source>
</evidence>
<organism evidence="1 2">
    <name type="scientific">Acidithiobacillus montserratensis</name>
    <dbReference type="NCBI Taxonomy" id="2729135"/>
    <lineage>
        <taxon>Bacteria</taxon>
        <taxon>Pseudomonadati</taxon>
        <taxon>Pseudomonadota</taxon>
        <taxon>Acidithiobacillia</taxon>
        <taxon>Acidithiobacillales</taxon>
        <taxon>Acidithiobacillaceae</taxon>
        <taxon>Acidithiobacillus</taxon>
    </lineage>
</organism>
<dbReference type="Proteomes" id="UP001195965">
    <property type="component" value="Chromosome"/>
</dbReference>
<accession>A0ACD5HHT6</accession>
<dbReference type="EMBL" id="CP127526">
    <property type="protein sequence ID" value="XRI74182.1"/>
    <property type="molecule type" value="Genomic_DNA"/>
</dbReference>
<name>A0ACD5HHT6_9PROT</name>
<reference evidence="1 2" key="1">
    <citation type="journal article" date="2021" name="ISME J.">
        <title>Genomic evolution of the class Acidithiobacillia: deep-branching Proteobacteria living in extreme acidic conditions.</title>
        <authorList>
            <person name="Moya-Beltran A."/>
            <person name="Beard S."/>
            <person name="Rojas-Villalobos C."/>
            <person name="Issotta F."/>
            <person name="Gallardo Y."/>
            <person name="Ulloa R."/>
            <person name="Giaveno A."/>
            <person name="Degli Esposti M."/>
            <person name="Johnson D.B."/>
            <person name="Quatrini R."/>
        </authorList>
    </citation>
    <scope>NUCLEOTIDE SEQUENCE [LARGE SCALE GENOMIC DNA]</scope>
    <source>
        <strain evidence="1 2">GG1-14</strain>
    </source>
</reference>
<keyword evidence="2" id="KW-1185">Reference proteome</keyword>
<evidence type="ECO:0000313" key="1">
    <source>
        <dbReference type="EMBL" id="XRI74182.1"/>
    </source>
</evidence>
<protein>
    <submittedName>
        <fullName evidence="1">Uncharacterized protein</fullName>
    </submittedName>
</protein>
<proteinExistence type="predicted"/>
<sequence length="47" mass="5542">MIHPEASVHTGIMTIEHEPVVFHCNHYNRFLQLAIEDCHYHGRHHAL</sequence>
<gene>
    <name evidence="1" type="ORF">HHS34_003030</name>
</gene>